<sequence>PLLMLYDAKSYAFGCIHEFLRIIMVISGYVETDCLLVSNSFHLTSQLTVFKFRVENVVNDIYISQGEIQKLSLVFLERVGIITFIMYECFLLSTLFVYCCIGKYLMKEGINQIFISLQFNLKFNSIVY</sequence>
<accession>A0ABD2BPQ5</accession>
<name>A0ABD2BPQ5_VESMC</name>
<feature type="transmembrane region" description="Helical" evidence="1">
    <location>
        <begin position="79"/>
        <end position="101"/>
    </location>
</feature>
<comment type="caution">
    <text evidence="2">The sequence shown here is derived from an EMBL/GenBank/DDBJ whole genome shotgun (WGS) entry which is preliminary data.</text>
</comment>
<proteinExistence type="predicted"/>
<dbReference type="AlphaFoldDB" id="A0ABD2BPQ5"/>
<dbReference type="Proteomes" id="UP001607303">
    <property type="component" value="Unassembled WGS sequence"/>
</dbReference>
<keyword evidence="1" id="KW-0472">Membrane</keyword>
<gene>
    <name evidence="2" type="ORF">V1477_013913</name>
</gene>
<organism evidence="2 3">
    <name type="scientific">Vespula maculifrons</name>
    <name type="common">Eastern yellow jacket</name>
    <name type="synonym">Wasp</name>
    <dbReference type="NCBI Taxonomy" id="7453"/>
    <lineage>
        <taxon>Eukaryota</taxon>
        <taxon>Metazoa</taxon>
        <taxon>Ecdysozoa</taxon>
        <taxon>Arthropoda</taxon>
        <taxon>Hexapoda</taxon>
        <taxon>Insecta</taxon>
        <taxon>Pterygota</taxon>
        <taxon>Neoptera</taxon>
        <taxon>Endopterygota</taxon>
        <taxon>Hymenoptera</taxon>
        <taxon>Apocrita</taxon>
        <taxon>Aculeata</taxon>
        <taxon>Vespoidea</taxon>
        <taxon>Vespidae</taxon>
        <taxon>Vespinae</taxon>
        <taxon>Vespula</taxon>
    </lineage>
</organism>
<keyword evidence="3" id="KW-1185">Reference proteome</keyword>
<feature type="non-terminal residue" evidence="2">
    <location>
        <position position="1"/>
    </location>
</feature>
<dbReference type="EMBL" id="JAYRBN010000071">
    <property type="protein sequence ID" value="KAL2734736.1"/>
    <property type="molecule type" value="Genomic_DNA"/>
</dbReference>
<protein>
    <submittedName>
        <fullName evidence="2">Odorant receptor 13a-like</fullName>
    </submittedName>
</protein>
<evidence type="ECO:0000313" key="2">
    <source>
        <dbReference type="EMBL" id="KAL2734736.1"/>
    </source>
</evidence>
<reference evidence="2 3" key="1">
    <citation type="journal article" date="2024" name="Ann. Entomol. Soc. Am.">
        <title>Genomic analyses of the southern and eastern yellowjacket wasps (Hymenoptera: Vespidae) reveal evolutionary signatures of social life.</title>
        <authorList>
            <person name="Catto M.A."/>
            <person name="Caine P.B."/>
            <person name="Orr S.E."/>
            <person name="Hunt B.G."/>
            <person name="Goodisman M.A.D."/>
        </authorList>
    </citation>
    <scope>NUCLEOTIDE SEQUENCE [LARGE SCALE GENOMIC DNA]</scope>
    <source>
        <strain evidence="2">232</strain>
        <tissue evidence="2">Head and thorax</tissue>
    </source>
</reference>
<evidence type="ECO:0000256" key="1">
    <source>
        <dbReference type="SAM" id="Phobius"/>
    </source>
</evidence>
<keyword evidence="1" id="KW-0812">Transmembrane</keyword>
<keyword evidence="1" id="KW-1133">Transmembrane helix</keyword>
<evidence type="ECO:0000313" key="3">
    <source>
        <dbReference type="Proteomes" id="UP001607303"/>
    </source>
</evidence>